<dbReference type="EMBL" id="CP019717">
    <property type="protein sequence ID" value="QHZ50033.1"/>
    <property type="molecule type" value="Genomic_DNA"/>
</dbReference>
<keyword evidence="1" id="KW-0812">Transmembrane</keyword>
<protein>
    <submittedName>
        <fullName evidence="4">Tape measure domain protein</fullName>
    </submittedName>
</protein>
<name>A0A6C0R192_9BACL</name>
<keyword evidence="1" id="KW-1133">Transmembrane helix</keyword>
<dbReference type="InterPro" id="IPR013491">
    <property type="entry name" value="Tape_meas_N"/>
</dbReference>
<evidence type="ECO:0000256" key="1">
    <source>
        <dbReference type="SAM" id="Phobius"/>
    </source>
</evidence>
<dbReference type="InterPro" id="IPR053058">
    <property type="entry name" value="Mulikevirus_tape_measure"/>
</dbReference>
<evidence type="ECO:0000313" key="3">
    <source>
        <dbReference type="EMBL" id="QHZ50033.1"/>
    </source>
</evidence>
<dbReference type="InterPro" id="IPR016024">
    <property type="entry name" value="ARM-type_fold"/>
</dbReference>
<gene>
    <name evidence="3" type="ORF">ERICV_00856</name>
    <name evidence="4" type="ORF">ERICV_05134</name>
</gene>
<feature type="domain" description="Tape measure protein N-terminal" evidence="2">
    <location>
        <begin position="146"/>
        <end position="328"/>
    </location>
</feature>
<accession>A0A6C0R192</accession>
<reference evidence="4 5" key="1">
    <citation type="journal article" date="2020" name="Int. J. Med. Microbiol.">
        <title>Discovery of Paenibacillus larvae ERIC V: Phenotypic and genomic comparison to genotypes ERIC I-IV reveal different inventories of virulence factors which correlate with epidemiological prevalences of American Foulbrood.</title>
        <authorList>
            <person name="Beims H."/>
            <person name="Bunk B."/>
            <person name="Erler S."/>
            <person name="Mohr K.I."/>
            <person name="Sproer C."/>
            <person name="Pradella S."/>
            <person name="Gunther G."/>
            <person name="Rohde M."/>
            <person name="von der Ohe W."/>
            <person name="Steinert M."/>
        </authorList>
    </citation>
    <scope>NUCLEOTIDE SEQUENCE [LARGE SCALE GENOMIC DNA]</scope>
    <source>
        <strain evidence="3">Eric_V</strain>
    </source>
</reference>
<dbReference type="SUPFAM" id="SSF48371">
    <property type="entry name" value="ARM repeat"/>
    <property type="match status" value="1"/>
</dbReference>
<dbReference type="RefSeq" id="WP_172422936.1">
    <property type="nucleotide sequence ID" value="NZ_CP019717.1"/>
</dbReference>
<accession>A0A6C0QMX4</accession>
<evidence type="ECO:0000313" key="5">
    <source>
        <dbReference type="Proteomes" id="UP000464330"/>
    </source>
</evidence>
<dbReference type="PANTHER" id="PTHR38812">
    <property type="entry name" value="MU-LIKE PROPHAGE FLUMU PROTEIN GP42"/>
    <property type="match status" value="1"/>
</dbReference>
<dbReference type="NCBIfam" id="TIGR02675">
    <property type="entry name" value="tape_meas_nterm"/>
    <property type="match status" value="1"/>
</dbReference>
<evidence type="ECO:0000259" key="2">
    <source>
        <dbReference type="Pfam" id="PF20155"/>
    </source>
</evidence>
<feature type="transmembrane region" description="Helical" evidence="1">
    <location>
        <begin position="541"/>
        <end position="560"/>
    </location>
</feature>
<dbReference type="Proteomes" id="UP000464330">
    <property type="component" value="Chromosome"/>
</dbReference>
<evidence type="ECO:0000313" key="4">
    <source>
        <dbReference type="EMBL" id="QHZ54118.1"/>
    </source>
</evidence>
<proteinExistence type="predicted"/>
<organism evidence="4 5">
    <name type="scientific">Paenibacillus larvae subsp. larvae</name>
    <dbReference type="NCBI Taxonomy" id="147375"/>
    <lineage>
        <taxon>Bacteria</taxon>
        <taxon>Bacillati</taxon>
        <taxon>Bacillota</taxon>
        <taxon>Bacilli</taxon>
        <taxon>Bacillales</taxon>
        <taxon>Paenibacillaceae</taxon>
        <taxon>Paenibacillus</taxon>
    </lineage>
</organism>
<dbReference type="AlphaFoldDB" id="A0A6C0R192"/>
<keyword evidence="1" id="KW-0472">Membrane</keyword>
<dbReference type="PANTHER" id="PTHR38812:SF2">
    <property type="entry name" value="MU-LIKE PROPHAGE FLUMU PROTEIN GP42"/>
    <property type="match status" value="1"/>
</dbReference>
<dbReference type="EMBL" id="CP019719">
    <property type="protein sequence ID" value="QHZ54118.1"/>
    <property type="molecule type" value="Genomic_DNA"/>
</dbReference>
<dbReference type="Pfam" id="PF20155">
    <property type="entry name" value="TMP_3"/>
    <property type="match status" value="1"/>
</dbReference>
<sequence>MGKEYEIAFKLGAKLESAFSKTFADAAKSCQNLQNEMNKMGRNKNVTQPLRGDLGQTQKMIQETGAASSKLGNMFRGSVTAATGAIGGMGQAFGSAASSANSAFGRISSGIKSLVSAPLTSAIGIVKDFGATIGMLSAGALVNTGLNRLSAIENAGVSLNVMMGDAQKAQGFLDEVLAFARTTPFAFPDLAESARNLVAFGMDAKKVVPTLKAIGDAAAASGKGAEGLNQVAGAFGDMQVSGTLSMDQINRLASAGVPALKILSNQTGKSVDEMKKQISSGTMSSTKAIDDLVKGMQEGTKGVAGETAKMDGIMEKMKDTWTGSVDSLKSSVSSTMATLMEPIKPYLQKGMKWVGDTFAKLPKALEVVGNATSKVVGKIKGYFSGIFDDLELYDHLDNLGYLLQNGFDEQMQRVTVNYLEMFGMSNDQAEQIASSIRSVWEVVFDEWYDTIDNLGYLFQNGFDEQMQKVTLNYLEIFGMDSADAQAIVSNITSVFDRIAEAKNRYVEMFKNVLPDIMSVIGSIVKIIMQIVPVAIKIGMTFFEVGAKIVAAIVPIAAYLYEKLWPVLSQIFNFLAVEVFPKIANLISALVEQVSGLASSVGQAFVAMFNFVKPVLDMLADAFQVVFPVVKAVVLAAIDAVGGVLSGLLQTLGGIIDFVTGVFSGNWSQAWQGIVDTFGGIFSSLGAIAAAPINAIINLVNEAIRGINSISVDIPDWVPFMGGETLGFNIPTIPTIGGYADGGIVSKPEMAWVGEGGDKEVIIPINNSNRSKNLHETAGRMLGVTKDSGGSGDINITVSNTINLSGSATEEDAKRVAKTVNDDFERRLRKIEERRRRVSFA</sequence>